<dbReference type="PANTHER" id="PTHR43212:SF3">
    <property type="entry name" value="QUERCETIN 2,3-DIOXYGENASE"/>
    <property type="match status" value="1"/>
</dbReference>
<keyword evidence="6" id="KW-1185">Reference proteome</keyword>
<dbReference type="Pfam" id="PF17954">
    <property type="entry name" value="Pirin_C_2"/>
    <property type="match status" value="1"/>
</dbReference>
<dbReference type="InterPro" id="IPR012093">
    <property type="entry name" value="Pirin"/>
</dbReference>
<evidence type="ECO:0000256" key="2">
    <source>
        <dbReference type="RuleBase" id="RU003457"/>
    </source>
</evidence>
<proteinExistence type="inferred from homology"/>
<dbReference type="InterPro" id="IPR011051">
    <property type="entry name" value="RmlC_Cupin_sf"/>
</dbReference>
<dbReference type="Pfam" id="PF02678">
    <property type="entry name" value="Pirin"/>
    <property type="match status" value="1"/>
</dbReference>
<protein>
    <submittedName>
        <fullName evidence="5">Pirin family protein</fullName>
    </submittedName>
</protein>
<dbReference type="EMBL" id="JAOPKZ010000011">
    <property type="protein sequence ID" value="MCU5746522.1"/>
    <property type="molecule type" value="Genomic_DNA"/>
</dbReference>
<dbReference type="InterPro" id="IPR003829">
    <property type="entry name" value="Pirin_N_dom"/>
</dbReference>
<evidence type="ECO:0000259" key="4">
    <source>
        <dbReference type="Pfam" id="PF17954"/>
    </source>
</evidence>
<evidence type="ECO:0000259" key="3">
    <source>
        <dbReference type="Pfam" id="PF02678"/>
    </source>
</evidence>
<feature type="domain" description="Pirin N-terminal" evidence="3">
    <location>
        <begin position="51"/>
        <end position="118"/>
    </location>
</feature>
<organism evidence="5 6">
    <name type="scientific">Staphylococcus marylandisciuri</name>
    <dbReference type="NCBI Taxonomy" id="2981529"/>
    <lineage>
        <taxon>Bacteria</taxon>
        <taxon>Bacillati</taxon>
        <taxon>Bacillota</taxon>
        <taxon>Bacilli</taxon>
        <taxon>Bacillales</taxon>
        <taxon>Staphylococcaceae</taxon>
        <taxon>Staphylococcus</taxon>
    </lineage>
</organism>
<gene>
    <name evidence="5" type="ORF">N9R04_07310</name>
</gene>
<reference evidence="5 6" key="1">
    <citation type="journal article" date="2023" name="Int. J. Syst. Evol. Microbiol.">
        <title>Streptococcus sciuri sp. nov., Staphylococcus marylandisciuri sp. nov. and Staphylococcus americanisciuri sp. nov., isolated from faeces of eastern grey squirrel (Sciurus carolinensis).</title>
        <authorList>
            <person name="Volokhov D.V."/>
            <person name="Zagorodnyaya T.A."/>
            <person name="Furtak V.A."/>
            <person name="Nattanmai G."/>
            <person name="Randall L."/>
            <person name="Jose S."/>
            <person name="Gao Y."/>
            <person name="Eisenberg T."/>
            <person name="Delmonte P."/>
            <person name="Blom J."/>
            <person name="Mitchell K.K."/>
        </authorList>
    </citation>
    <scope>NUCLEOTIDE SEQUENCE [LARGE SCALE GENOMIC DNA]</scope>
    <source>
        <strain evidence="5 6">SQ8-PEA</strain>
    </source>
</reference>
<sequence length="246" mass="27871">MNILKKDQVFPQGNHMFSIKLIRPGLIWQDPELDDYAFGPLSRIDHANLAKGTLVRMHEHVNDEILSYIWKGNMLHEDSTGKKVTISPAKYMMMGAGKSFFHEESTPNESVEMLQIFIRPREKDLEPEVQFSSAEIKSNNDWNLVAGPENIDPPLTIRQDVIVMDYHGKKNDVIEVPQYDGMTPWLYVMDGSINISNQTLDKGEAITTEDSDFSEVKLLKDTTLVLFLVDLNAPMTLAGNFSGVKK</sequence>
<dbReference type="InterPro" id="IPR014710">
    <property type="entry name" value="RmlC-like_jellyroll"/>
</dbReference>
<evidence type="ECO:0000313" key="6">
    <source>
        <dbReference type="Proteomes" id="UP001209553"/>
    </source>
</evidence>
<name>A0ABT2QRE4_9STAP</name>
<dbReference type="SUPFAM" id="SSF51182">
    <property type="entry name" value="RmlC-like cupins"/>
    <property type="match status" value="1"/>
</dbReference>
<evidence type="ECO:0000313" key="5">
    <source>
        <dbReference type="EMBL" id="MCU5746522.1"/>
    </source>
</evidence>
<evidence type="ECO:0000256" key="1">
    <source>
        <dbReference type="ARBA" id="ARBA00008416"/>
    </source>
</evidence>
<feature type="domain" description="Quercetin 2,3-dioxygenase C-terminal cupin" evidence="4">
    <location>
        <begin position="144"/>
        <end position="227"/>
    </location>
</feature>
<dbReference type="InterPro" id="IPR041602">
    <property type="entry name" value="Quercetinase_C"/>
</dbReference>
<dbReference type="Gene3D" id="2.60.120.10">
    <property type="entry name" value="Jelly Rolls"/>
    <property type="match status" value="2"/>
</dbReference>
<dbReference type="RefSeq" id="WP_262856112.1">
    <property type="nucleotide sequence ID" value="NZ_JAOPKZ010000011.1"/>
</dbReference>
<accession>A0ABT2QRE4</accession>
<comment type="caution">
    <text evidence="5">The sequence shown here is derived from an EMBL/GenBank/DDBJ whole genome shotgun (WGS) entry which is preliminary data.</text>
</comment>
<dbReference type="Proteomes" id="UP001209553">
    <property type="component" value="Unassembled WGS sequence"/>
</dbReference>
<comment type="similarity">
    <text evidence="1 2">Belongs to the pirin family.</text>
</comment>
<dbReference type="PANTHER" id="PTHR43212">
    <property type="entry name" value="QUERCETIN 2,3-DIOXYGENASE"/>
    <property type="match status" value="1"/>
</dbReference>